<evidence type="ECO:0000313" key="3">
    <source>
        <dbReference type="EMBL" id="EAI8859829.1"/>
    </source>
</evidence>
<dbReference type="Pfam" id="PF10119">
    <property type="entry name" value="MethyTransf_Reg"/>
    <property type="match status" value="1"/>
</dbReference>
<dbReference type="PANTHER" id="PTHR43667:SF2">
    <property type="entry name" value="FATTY ACID C-METHYL TRANSFERASE"/>
    <property type="match status" value="1"/>
</dbReference>
<evidence type="ECO:0000313" key="4">
    <source>
        <dbReference type="Proteomes" id="UP000535509"/>
    </source>
</evidence>
<feature type="domain" description="Methyltransferase" evidence="2">
    <location>
        <begin position="41"/>
        <end position="150"/>
    </location>
</feature>
<organism evidence="3 4">
    <name type="scientific">Campylobacter fetus</name>
    <dbReference type="NCBI Taxonomy" id="196"/>
    <lineage>
        <taxon>Bacteria</taxon>
        <taxon>Pseudomonadati</taxon>
        <taxon>Campylobacterota</taxon>
        <taxon>Epsilonproteobacteria</taxon>
        <taxon>Campylobacterales</taxon>
        <taxon>Campylobacteraceae</taxon>
        <taxon>Campylobacter</taxon>
    </lineage>
</organism>
<dbReference type="InterPro" id="IPR018773">
    <property type="entry name" value="MeTrfase_reg_dom_prd"/>
</dbReference>
<accession>A0A5L8KJI4</accession>
<dbReference type="InterPro" id="IPR025714">
    <property type="entry name" value="Methyltranfer_dom"/>
</dbReference>
<keyword evidence="3" id="KW-0808">Transferase</keyword>
<dbReference type="GO" id="GO:0008168">
    <property type="term" value="F:methyltransferase activity"/>
    <property type="evidence" value="ECO:0007669"/>
    <property type="project" value="UniProtKB-KW"/>
</dbReference>
<dbReference type="SUPFAM" id="SSF53335">
    <property type="entry name" value="S-adenosyl-L-methionine-dependent methyltransferases"/>
    <property type="match status" value="1"/>
</dbReference>
<keyword evidence="4" id="KW-1185">Reference proteome</keyword>
<gene>
    <name evidence="3" type="ORF">CX802_08315</name>
</gene>
<keyword evidence="3" id="KW-0489">Methyltransferase</keyword>
<proteinExistence type="predicted"/>
<dbReference type="Gene3D" id="3.40.50.150">
    <property type="entry name" value="Vaccinia Virus protein VP39"/>
    <property type="match status" value="1"/>
</dbReference>
<sequence>MKDIKKTYDDFPYKSKPFANSSIYKLESIATLLGLSPAPVNNARVLEIGCSFGGNLIMSAISNPESEFIGIDISETQINLGKKLIKDMKIKNLKLMQLDISHATQELGKFDYVISHGVYSWVPDDVKNAILGGGRKLLTDNGIMYVSYNTYPGWKYKDIIRDLMVYSSKNETSDIARLEKSKHMLKSYVEYINALPDGSMRKNGFSSVMLENAKNIADSYENFYILHEYLETFNDPCYFYEFVERAKNQDLEYLIDASMTPTYITCIDDLPQNSRPNERIQKEQYGDFLSNRAFRSSVLTTSKNASSITEALNGTFKKTDIDKLYFFGKFDITDNYIEDRNKAVKYQTTYEWITQEFNSNYPNSLNSAYFLEKYPQKENEIYEALMKFICYGSINFTNIELKALAYKPNETRIKQNYENYIKYFSKESDPVIAMATALNLLVGEMTAQDARFALMFDGKNSIDDIVLAVKKFLKTGKQRFTRTKSDGTTVVVTDQTEIEATCTDYVLGLEQKLRNAYYFEAI</sequence>
<dbReference type="InterPro" id="IPR029063">
    <property type="entry name" value="SAM-dependent_MTases_sf"/>
</dbReference>
<dbReference type="PANTHER" id="PTHR43667">
    <property type="entry name" value="CYCLOPROPANE-FATTY-ACYL-PHOSPHOLIPID SYNTHASE"/>
    <property type="match status" value="1"/>
</dbReference>
<dbReference type="Pfam" id="PF13847">
    <property type="entry name" value="Methyltransf_31"/>
    <property type="match status" value="1"/>
</dbReference>
<dbReference type="EMBL" id="AABTCC010000030">
    <property type="protein sequence ID" value="EAI8859829.1"/>
    <property type="molecule type" value="Genomic_DNA"/>
</dbReference>
<evidence type="ECO:0000259" key="1">
    <source>
        <dbReference type="Pfam" id="PF10119"/>
    </source>
</evidence>
<name>A0A5L8KJI4_CAMFE</name>
<feature type="domain" description="Methyltransferase regulatory" evidence="1">
    <location>
        <begin position="224"/>
        <end position="300"/>
    </location>
</feature>
<dbReference type="RefSeq" id="WP_152791319.1">
    <property type="nucleotide sequence ID" value="NZ_AACCWR020000016.1"/>
</dbReference>
<reference evidence="3 4" key="1">
    <citation type="submission" date="2018-06" db="EMBL/GenBank/DDBJ databases">
        <authorList>
            <consortium name="PulseNet: The National Subtyping Network for Foodborne Disease Surveillance"/>
            <person name="Tarr C.L."/>
            <person name="Trees E."/>
            <person name="Katz L.S."/>
            <person name="Carleton-Romer H.A."/>
            <person name="Stroika S."/>
            <person name="Kucerova Z."/>
            <person name="Roache K.F."/>
            <person name="Sabol A.L."/>
            <person name="Besser J."/>
            <person name="Gerner-Smidt P."/>
        </authorList>
    </citation>
    <scope>NUCLEOTIDE SEQUENCE [LARGE SCALE GENOMIC DNA]</scope>
    <source>
        <strain evidence="3 4">PNUSAC001503</strain>
    </source>
</reference>
<dbReference type="AlphaFoldDB" id="A0A5L8KJI4"/>
<dbReference type="Proteomes" id="UP000535509">
    <property type="component" value="Unassembled WGS sequence"/>
</dbReference>
<protein>
    <submittedName>
        <fullName evidence="3">Methyltransferase domain-containing protein</fullName>
    </submittedName>
</protein>
<comment type="caution">
    <text evidence="3">The sequence shown here is derived from an EMBL/GenBank/DDBJ whole genome shotgun (WGS) entry which is preliminary data.</text>
</comment>
<dbReference type="GO" id="GO:0032259">
    <property type="term" value="P:methylation"/>
    <property type="evidence" value="ECO:0007669"/>
    <property type="project" value="UniProtKB-KW"/>
</dbReference>
<dbReference type="CDD" id="cd02440">
    <property type="entry name" value="AdoMet_MTases"/>
    <property type="match status" value="1"/>
</dbReference>
<dbReference type="GeneID" id="61064714"/>
<evidence type="ECO:0000259" key="2">
    <source>
        <dbReference type="Pfam" id="PF13847"/>
    </source>
</evidence>
<dbReference type="InterPro" id="IPR050723">
    <property type="entry name" value="CFA/CMAS"/>
</dbReference>